<gene>
    <name evidence="1" type="ORF">QE375_001216</name>
</gene>
<sequence>MPRLQPQTLPANPYEASRAYALSETRRKPGMCTPSAWLY</sequence>
<accession>A0ABU1HNQ4</accession>
<protein>
    <submittedName>
        <fullName evidence="1">Uncharacterized protein</fullName>
    </submittedName>
</protein>
<dbReference type="Proteomes" id="UP001249291">
    <property type="component" value="Unassembled WGS sequence"/>
</dbReference>
<dbReference type="EMBL" id="JAVIZQ010000001">
    <property type="protein sequence ID" value="MDR6141662.1"/>
    <property type="molecule type" value="Genomic_DNA"/>
</dbReference>
<name>A0ABU1HNQ4_9MICO</name>
<keyword evidence="2" id="KW-1185">Reference proteome</keyword>
<organism evidence="1 2">
    <name type="scientific">Microbacterium foliorum</name>
    <dbReference type="NCBI Taxonomy" id="104336"/>
    <lineage>
        <taxon>Bacteria</taxon>
        <taxon>Bacillati</taxon>
        <taxon>Actinomycetota</taxon>
        <taxon>Actinomycetes</taxon>
        <taxon>Micrococcales</taxon>
        <taxon>Microbacteriaceae</taxon>
        <taxon>Microbacterium</taxon>
    </lineage>
</organism>
<proteinExistence type="predicted"/>
<evidence type="ECO:0000313" key="2">
    <source>
        <dbReference type="Proteomes" id="UP001249291"/>
    </source>
</evidence>
<comment type="caution">
    <text evidence="1">The sequence shown here is derived from an EMBL/GenBank/DDBJ whole genome shotgun (WGS) entry which is preliminary data.</text>
</comment>
<reference evidence="1 2" key="1">
    <citation type="submission" date="2023-08" db="EMBL/GenBank/DDBJ databases">
        <title>Functional and genomic diversity of the sorghum phyllosphere microbiome.</title>
        <authorList>
            <person name="Shade A."/>
        </authorList>
    </citation>
    <scope>NUCLEOTIDE SEQUENCE [LARGE SCALE GENOMIC DNA]</scope>
    <source>
        <strain evidence="1 2">SORGH_AS_0445</strain>
    </source>
</reference>
<evidence type="ECO:0000313" key="1">
    <source>
        <dbReference type="EMBL" id="MDR6141662.1"/>
    </source>
</evidence>